<feature type="region of interest" description="Disordered" evidence="1">
    <location>
        <begin position="149"/>
        <end position="172"/>
    </location>
</feature>
<reference evidence="3" key="1">
    <citation type="journal article" date="2014" name="Front. Microbiol.">
        <title>High frequency of phylogenetically diverse reductive dehalogenase-homologous genes in deep subseafloor sedimentary metagenomes.</title>
        <authorList>
            <person name="Kawai M."/>
            <person name="Futagami T."/>
            <person name="Toyoda A."/>
            <person name="Takaki Y."/>
            <person name="Nishi S."/>
            <person name="Hori S."/>
            <person name="Arai W."/>
            <person name="Tsubouchi T."/>
            <person name="Morono Y."/>
            <person name="Uchiyama I."/>
            <person name="Ito T."/>
            <person name="Fujiyama A."/>
            <person name="Inagaki F."/>
            <person name="Takami H."/>
        </authorList>
    </citation>
    <scope>NUCLEOTIDE SEQUENCE</scope>
    <source>
        <strain evidence="3">Expedition CK06-06</strain>
    </source>
</reference>
<evidence type="ECO:0000313" key="3">
    <source>
        <dbReference type="EMBL" id="GAG60677.1"/>
    </source>
</evidence>
<feature type="transmembrane region" description="Helical" evidence="2">
    <location>
        <begin position="20"/>
        <end position="43"/>
    </location>
</feature>
<comment type="caution">
    <text evidence="3">The sequence shown here is derived from an EMBL/GenBank/DDBJ whole genome shotgun (WGS) entry which is preliminary data.</text>
</comment>
<sequence length="172" mass="20335">MLFLPWNWWGVPPEDYEGLINIRIYSTLSLILYSYAIYVLIAITCRRAMKKTDDKITSTGLNLLFYSMISMILFFLMFIGDTLMIQLFDIYVTVYKDIKRVDFKIELENNSKDHRIRVLFPSKLKSKKVDSDGHFYVISRDIEMPKSERWAQQPVPTNHQKDFVSINDTSRT</sequence>
<evidence type="ECO:0000256" key="2">
    <source>
        <dbReference type="SAM" id="Phobius"/>
    </source>
</evidence>
<feature type="non-terminal residue" evidence="3">
    <location>
        <position position="172"/>
    </location>
</feature>
<dbReference type="SUPFAM" id="SSF74650">
    <property type="entry name" value="Galactose mutarotase-like"/>
    <property type="match status" value="1"/>
</dbReference>
<keyword evidence="2" id="KW-0472">Membrane</keyword>
<evidence type="ECO:0000256" key="1">
    <source>
        <dbReference type="SAM" id="MobiDB-lite"/>
    </source>
</evidence>
<dbReference type="GO" id="GO:0005975">
    <property type="term" value="P:carbohydrate metabolic process"/>
    <property type="evidence" value="ECO:0007669"/>
    <property type="project" value="InterPro"/>
</dbReference>
<feature type="transmembrane region" description="Helical" evidence="2">
    <location>
        <begin position="63"/>
        <end position="88"/>
    </location>
</feature>
<organism evidence="3">
    <name type="scientific">marine sediment metagenome</name>
    <dbReference type="NCBI Taxonomy" id="412755"/>
    <lineage>
        <taxon>unclassified sequences</taxon>
        <taxon>metagenomes</taxon>
        <taxon>ecological metagenomes</taxon>
    </lineage>
</organism>
<keyword evidence="2" id="KW-1133">Transmembrane helix</keyword>
<dbReference type="EMBL" id="BART01008969">
    <property type="protein sequence ID" value="GAG60677.1"/>
    <property type="molecule type" value="Genomic_DNA"/>
</dbReference>
<dbReference type="InterPro" id="IPR011013">
    <property type="entry name" value="Gal_mutarotase_sf_dom"/>
</dbReference>
<dbReference type="GO" id="GO:0003824">
    <property type="term" value="F:catalytic activity"/>
    <property type="evidence" value="ECO:0007669"/>
    <property type="project" value="InterPro"/>
</dbReference>
<keyword evidence="2" id="KW-0812">Transmembrane</keyword>
<dbReference type="AlphaFoldDB" id="X0ZRK2"/>
<gene>
    <name evidence="3" type="ORF">S01H4_20017</name>
</gene>
<accession>X0ZRK2</accession>
<name>X0ZRK2_9ZZZZ</name>
<dbReference type="Gene3D" id="2.70.98.30">
    <property type="entry name" value="Golgi alpha-mannosidase II, domain 4"/>
    <property type="match status" value="1"/>
</dbReference>
<protein>
    <submittedName>
        <fullName evidence="3">Uncharacterized protein</fullName>
    </submittedName>
</protein>
<dbReference type="GO" id="GO:0030246">
    <property type="term" value="F:carbohydrate binding"/>
    <property type="evidence" value="ECO:0007669"/>
    <property type="project" value="InterPro"/>
</dbReference>
<proteinExistence type="predicted"/>